<sequence length="298" mass="33872">MQFLLHVLCECSQNDRDVPLVLIHGFGADETVFDELIINIKRDFPERTVLAPHILFGFFSSIFCGLPRYTRVAATKISEITNAECIDVIGHSQGGLVARAYIQLYSGEKGHPRVRNFISLAGAQGGFYCGDNCPDFGSTLNRWMKAAQKAMYSNFLQVRVTPAGFWRDPYKYSKYQKQCGVLAKINGECLGQTEGAGKANILKLSKYYNMYSAVDEILLPSTSGNFAMYEPETGNILELEQNPIYTEDRIGLKKLKSEGRLVQCRRDIYHMDFIFSQEYYEQFIFKLLSNRAEEMTCQ</sequence>
<dbReference type="Gene3D" id="3.40.50.1820">
    <property type="entry name" value="alpha/beta hydrolase"/>
    <property type="match status" value="1"/>
</dbReference>
<gene>
    <name evidence="3" type="ORF">HINF_LOCUS33339</name>
    <name evidence="2" type="ORF">HINF_LOCUS38870</name>
</gene>
<name>A0AA86Q2Y3_9EUKA</name>
<evidence type="ECO:0000313" key="4">
    <source>
        <dbReference type="Proteomes" id="UP001642409"/>
    </source>
</evidence>
<dbReference type="EMBL" id="CATOUU010000822">
    <property type="protein sequence ID" value="CAI9951225.1"/>
    <property type="molecule type" value="Genomic_DNA"/>
</dbReference>
<reference evidence="3 4" key="2">
    <citation type="submission" date="2024-07" db="EMBL/GenBank/DDBJ databases">
        <authorList>
            <person name="Akdeniz Z."/>
        </authorList>
    </citation>
    <scope>NUCLEOTIDE SEQUENCE [LARGE SCALE GENOMIC DNA]</scope>
</reference>
<proteinExistence type="predicted"/>
<protein>
    <submittedName>
        <fullName evidence="2">Palmitoyl-protein thioesterase</fullName>
    </submittedName>
    <submittedName>
        <fullName evidence="3">Palmitoyl-protein_thioesterase</fullName>
    </submittedName>
</protein>
<dbReference type="Proteomes" id="UP001642409">
    <property type="component" value="Unassembled WGS sequence"/>
</dbReference>
<dbReference type="Pfam" id="PF02089">
    <property type="entry name" value="Palm_thioest"/>
    <property type="match status" value="1"/>
</dbReference>
<dbReference type="AlphaFoldDB" id="A0AA86Q2Y3"/>
<accession>A0AA86Q2Y3</accession>
<reference evidence="2" key="1">
    <citation type="submission" date="2023-06" db="EMBL/GenBank/DDBJ databases">
        <authorList>
            <person name="Kurt Z."/>
        </authorList>
    </citation>
    <scope>NUCLEOTIDE SEQUENCE</scope>
</reference>
<evidence type="ECO:0000256" key="1">
    <source>
        <dbReference type="ARBA" id="ARBA00022801"/>
    </source>
</evidence>
<evidence type="ECO:0000313" key="2">
    <source>
        <dbReference type="EMBL" id="CAI9951225.1"/>
    </source>
</evidence>
<dbReference type="PANTHER" id="PTHR11247:SF8">
    <property type="entry name" value="PALMITOYL-PROTEIN THIOESTERASE 1"/>
    <property type="match status" value="1"/>
</dbReference>
<dbReference type="PANTHER" id="PTHR11247">
    <property type="entry name" value="PALMITOYL-PROTEIN THIOESTERASE/DOLICHYLDIPHOSPHATASE 1"/>
    <property type="match status" value="1"/>
</dbReference>
<comment type="caution">
    <text evidence="2">The sequence shown here is derived from an EMBL/GenBank/DDBJ whole genome shotgun (WGS) entry which is preliminary data.</text>
</comment>
<dbReference type="GO" id="GO:0005764">
    <property type="term" value="C:lysosome"/>
    <property type="evidence" value="ECO:0007669"/>
    <property type="project" value="TreeGrafter"/>
</dbReference>
<keyword evidence="4" id="KW-1185">Reference proteome</keyword>
<organism evidence="2">
    <name type="scientific">Hexamita inflata</name>
    <dbReference type="NCBI Taxonomy" id="28002"/>
    <lineage>
        <taxon>Eukaryota</taxon>
        <taxon>Metamonada</taxon>
        <taxon>Diplomonadida</taxon>
        <taxon>Hexamitidae</taxon>
        <taxon>Hexamitinae</taxon>
        <taxon>Hexamita</taxon>
    </lineage>
</organism>
<dbReference type="SUPFAM" id="SSF53474">
    <property type="entry name" value="alpha/beta-Hydrolases"/>
    <property type="match status" value="1"/>
</dbReference>
<dbReference type="GO" id="GO:0016790">
    <property type="term" value="F:thiolester hydrolase activity"/>
    <property type="evidence" value="ECO:0007669"/>
    <property type="project" value="TreeGrafter"/>
</dbReference>
<dbReference type="InterPro" id="IPR029058">
    <property type="entry name" value="AB_hydrolase_fold"/>
</dbReference>
<keyword evidence="1" id="KW-0378">Hydrolase</keyword>
<dbReference type="EMBL" id="CAXDID020000115">
    <property type="protein sequence ID" value="CAL6030462.1"/>
    <property type="molecule type" value="Genomic_DNA"/>
</dbReference>
<evidence type="ECO:0000313" key="3">
    <source>
        <dbReference type="EMBL" id="CAL6030462.1"/>
    </source>
</evidence>